<comment type="function">
    <text evidence="6">Plays an important role in the de novo pathway and in the salvage pathway of purine nucleotide biosynthesis. Catalyzes the first commited step in the biosynthesis of AMP from IMP.</text>
</comment>
<dbReference type="SMART" id="SM00788">
    <property type="entry name" value="Adenylsucc_synt"/>
    <property type="match status" value="1"/>
</dbReference>
<keyword evidence="3 6" id="KW-0547">Nucleotide-binding</keyword>
<evidence type="ECO:0000256" key="1">
    <source>
        <dbReference type="ARBA" id="ARBA00022598"/>
    </source>
</evidence>
<keyword evidence="8" id="KW-1185">Reference proteome</keyword>
<evidence type="ECO:0000256" key="5">
    <source>
        <dbReference type="ARBA" id="ARBA00022842"/>
    </source>
</evidence>
<evidence type="ECO:0000256" key="3">
    <source>
        <dbReference type="ARBA" id="ARBA00022741"/>
    </source>
</evidence>
<comment type="caution">
    <text evidence="7">The sequence shown here is derived from an EMBL/GenBank/DDBJ whole genome shotgun (WGS) entry which is preliminary data.</text>
</comment>
<dbReference type="Pfam" id="PF00709">
    <property type="entry name" value="Adenylsucc_synt"/>
    <property type="match status" value="1"/>
</dbReference>
<dbReference type="PANTHER" id="PTHR11846:SF0">
    <property type="entry name" value="ADENYLOSUCCINATE SYNTHETASE"/>
    <property type="match status" value="1"/>
</dbReference>
<keyword evidence="5 6" id="KW-0460">Magnesium</keyword>
<keyword evidence="6" id="KW-0150">Chloroplast</keyword>
<feature type="binding site" evidence="6">
    <location>
        <position position="43"/>
    </location>
    <ligand>
        <name>IMP</name>
        <dbReference type="ChEBI" id="CHEBI:58053"/>
    </ligand>
</feature>
<evidence type="ECO:0000313" key="8">
    <source>
        <dbReference type="Proteomes" id="UP000827721"/>
    </source>
</evidence>
<sequence length="143" mass="15724">MLEEEVERYKGFSARLKPLIVDTVQFIYKSMEQKKRILVEGSQRTMLDIEFGACLFVTSSNTSAGGICSGLGIPPSKVGDLIGFGKWEIKSVGHGYGTTTGHPDHRCGWLDIVALKYGCQINGFDSLNLTKLHVLSAVRTSRN</sequence>
<keyword evidence="6" id="KW-0934">Plastid</keyword>
<proteinExistence type="inferred from homology"/>
<organism evidence="7 8">
    <name type="scientific">Xanthoceras sorbifolium</name>
    <dbReference type="NCBI Taxonomy" id="99658"/>
    <lineage>
        <taxon>Eukaryota</taxon>
        <taxon>Viridiplantae</taxon>
        <taxon>Streptophyta</taxon>
        <taxon>Embryophyta</taxon>
        <taxon>Tracheophyta</taxon>
        <taxon>Spermatophyta</taxon>
        <taxon>Magnoliopsida</taxon>
        <taxon>eudicotyledons</taxon>
        <taxon>Gunneridae</taxon>
        <taxon>Pentapetalae</taxon>
        <taxon>rosids</taxon>
        <taxon>malvids</taxon>
        <taxon>Sapindales</taxon>
        <taxon>Sapindaceae</taxon>
        <taxon>Xanthoceroideae</taxon>
        <taxon>Xanthoceras</taxon>
    </lineage>
</organism>
<dbReference type="SUPFAM" id="SSF52540">
    <property type="entry name" value="P-loop containing nucleoside triphosphate hydrolases"/>
    <property type="match status" value="1"/>
</dbReference>
<comment type="subcellular location">
    <subcellularLocation>
        <location evidence="6">Plastid</location>
        <location evidence="6">Chloroplast</location>
    </subcellularLocation>
</comment>
<comment type="subunit">
    <text evidence="6">Homodimer.</text>
</comment>
<dbReference type="InterPro" id="IPR042109">
    <property type="entry name" value="Adenylosuccinate_synth_dom1"/>
</dbReference>
<dbReference type="InterPro" id="IPR001114">
    <property type="entry name" value="Adenylosuccinate_synthetase"/>
</dbReference>
<comment type="similarity">
    <text evidence="6">Belongs to the adenylosuccinate synthetase family.</text>
</comment>
<comment type="catalytic activity">
    <reaction evidence="6">
        <text>IMP + L-aspartate + GTP = N(6)-(1,2-dicarboxyethyl)-AMP + GDP + phosphate + 2 H(+)</text>
        <dbReference type="Rhea" id="RHEA:15753"/>
        <dbReference type="ChEBI" id="CHEBI:15378"/>
        <dbReference type="ChEBI" id="CHEBI:29991"/>
        <dbReference type="ChEBI" id="CHEBI:37565"/>
        <dbReference type="ChEBI" id="CHEBI:43474"/>
        <dbReference type="ChEBI" id="CHEBI:57567"/>
        <dbReference type="ChEBI" id="CHEBI:58053"/>
        <dbReference type="ChEBI" id="CHEBI:58189"/>
        <dbReference type="EC" id="6.3.4.4"/>
    </reaction>
</comment>
<evidence type="ECO:0000256" key="4">
    <source>
        <dbReference type="ARBA" id="ARBA00022755"/>
    </source>
</evidence>
<dbReference type="EMBL" id="JAFEMO010000015">
    <property type="protein sequence ID" value="KAH7543829.1"/>
    <property type="molecule type" value="Genomic_DNA"/>
</dbReference>
<comment type="pathway">
    <text evidence="6">Purine metabolism; AMP biosynthesis via de novo pathway; AMP from IMP: step 1/2.</text>
</comment>
<comment type="cofactor">
    <cofactor evidence="6">
        <name>Mg(2+)</name>
        <dbReference type="ChEBI" id="CHEBI:18420"/>
    </cofactor>
    <text evidence="6">Binds 1 Mg(2+) ion per subunit.</text>
</comment>
<dbReference type="PANTHER" id="PTHR11846">
    <property type="entry name" value="ADENYLOSUCCINATE SYNTHETASE"/>
    <property type="match status" value="1"/>
</dbReference>
<gene>
    <name evidence="6" type="primary">PURA</name>
    <name evidence="7" type="ORF">JRO89_XS15G0027100</name>
</gene>
<evidence type="ECO:0000313" key="7">
    <source>
        <dbReference type="EMBL" id="KAH7543829.1"/>
    </source>
</evidence>
<keyword evidence="4 6" id="KW-0658">Purine biosynthesis</keyword>
<comment type="caution">
    <text evidence="6">Lacks conserved residue(s) required for the propagation of feature annotation.</text>
</comment>
<keyword evidence="2 6" id="KW-0479">Metal-binding</keyword>
<feature type="binding site" evidence="6">
    <location>
        <position position="58"/>
    </location>
    <ligand>
        <name>IMP</name>
        <dbReference type="ChEBI" id="CHEBI:58053"/>
    </ligand>
</feature>
<evidence type="ECO:0000256" key="6">
    <source>
        <dbReference type="HAMAP-Rule" id="MF_03125"/>
    </source>
</evidence>
<keyword evidence="1 6" id="KW-0436">Ligase</keyword>
<dbReference type="Gene3D" id="3.40.440.10">
    <property type="entry name" value="Adenylosuccinate Synthetase, subunit A, domain 1"/>
    <property type="match status" value="1"/>
</dbReference>
<reference evidence="7 8" key="1">
    <citation type="submission" date="2021-02" db="EMBL/GenBank/DDBJ databases">
        <title>Plant Genome Project.</title>
        <authorList>
            <person name="Zhang R.-G."/>
        </authorList>
    </citation>
    <scope>NUCLEOTIDE SEQUENCE [LARGE SCALE GENOMIC DNA]</scope>
    <source>
        <tissue evidence="7">Leaves</tissue>
    </source>
</reference>
<protein>
    <recommendedName>
        <fullName evidence="6">Adenylosuccinate synthetase, chloroplastic</fullName>
        <shortName evidence="6">AMPSase</shortName>
        <shortName evidence="6">AdSS</shortName>
        <ecNumber evidence="6">6.3.4.4</ecNumber>
    </recommendedName>
    <alternativeName>
        <fullName evidence="6">IMP--aspartate ligase</fullName>
    </alternativeName>
</protein>
<accession>A0ABQ8H0U4</accession>
<dbReference type="EC" id="6.3.4.4" evidence="6"/>
<evidence type="ECO:0000256" key="2">
    <source>
        <dbReference type="ARBA" id="ARBA00022723"/>
    </source>
</evidence>
<keyword evidence="6" id="KW-0342">GTP-binding</keyword>
<dbReference type="HAMAP" id="MF_00011">
    <property type="entry name" value="Adenylosucc_synth"/>
    <property type="match status" value="1"/>
</dbReference>
<dbReference type="Proteomes" id="UP000827721">
    <property type="component" value="Unassembled WGS sequence"/>
</dbReference>
<name>A0ABQ8H0U4_9ROSI</name>
<dbReference type="InterPro" id="IPR027417">
    <property type="entry name" value="P-loop_NTPase"/>
</dbReference>